<keyword evidence="2" id="KW-1185">Reference proteome</keyword>
<protein>
    <recommendedName>
        <fullName evidence="3">Aspartate phosphatase</fullName>
    </recommendedName>
</protein>
<evidence type="ECO:0000313" key="1">
    <source>
        <dbReference type="EMBL" id="MDQ0176712.1"/>
    </source>
</evidence>
<sequence length="372" mass="44024">MNTKIVTKKGIMKLLNDWYVEMRSHHIITAKKLKVEIDTKIKKIKPTQKILNYYSLLVFRFNMLIGEYKSDLNSSIDISAETDHSIKYYYHFFTFIYTTEISNYSEARKHLEQAEKLLTSIPDEAEKAEFNHRTSLFYYYIGQEAAAVIQATKAKEFFTNRPGYEIKLAASNNTIGMACIRFKQFKIAERHFIAALRILKEQKDDSFLSLILKTNYNLGLLYAEQNLSELAIRYLSQSFEDEEKDYKTMFLLAREYFKTGNKEKASIYIKQGLKVCDKEYMYHFTILKTLNDYLPVEQLEEVVKKAIHYFKDKNLWTYIQDYAKELAIQFYHLSNKKKSSQYLQMNNEVKKILEIMLHQAMNGNISKKERCL</sequence>
<dbReference type="SMART" id="SM00028">
    <property type="entry name" value="TPR"/>
    <property type="match status" value="3"/>
</dbReference>
<proteinExistence type="predicted"/>
<dbReference type="Proteomes" id="UP001223586">
    <property type="component" value="Unassembled WGS sequence"/>
</dbReference>
<dbReference type="InterPro" id="IPR019734">
    <property type="entry name" value="TPR_rpt"/>
</dbReference>
<dbReference type="Pfam" id="PF18801">
    <property type="entry name" value="RapH_N"/>
    <property type="match status" value="1"/>
</dbReference>
<reference evidence="1 2" key="1">
    <citation type="submission" date="2023-07" db="EMBL/GenBank/DDBJ databases">
        <title>Genomic Encyclopedia of Type Strains, Phase IV (KMG-IV): sequencing the most valuable type-strain genomes for metagenomic binning, comparative biology and taxonomic classification.</title>
        <authorList>
            <person name="Goeker M."/>
        </authorList>
    </citation>
    <scope>NUCLEOTIDE SEQUENCE [LARGE SCALE GENOMIC DNA]</scope>
    <source>
        <strain evidence="1 2">DSM 23837</strain>
    </source>
</reference>
<dbReference type="RefSeq" id="WP_307230081.1">
    <property type="nucleotide sequence ID" value="NZ_JAUSTT010000015.1"/>
</dbReference>
<evidence type="ECO:0000313" key="2">
    <source>
        <dbReference type="Proteomes" id="UP001223586"/>
    </source>
</evidence>
<dbReference type="SUPFAM" id="SSF48452">
    <property type="entry name" value="TPR-like"/>
    <property type="match status" value="1"/>
</dbReference>
<dbReference type="EMBL" id="JAUSTT010000015">
    <property type="protein sequence ID" value="MDQ0176712.1"/>
    <property type="molecule type" value="Genomic_DNA"/>
</dbReference>
<name>A0ABT9WTZ9_9BACI</name>
<organism evidence="1 2">
    <name type="scientific">Bacillus chungangensis</name>
    <dbReference type="NCBI Taxonomy" id="587633"/>
    <lineage>
        <taxon>Bacteria</taxon>
        <taxon>Bacillati</taxon>
        <taxon>Bacillota</taxon>
        <taxon>Bacilli</taxon>
        <taxon>Bacillales</taxon>
        <taxon>Bacillaceae</taxon>
        <taxon>Bacillus</taxon>
    </lineage>
</organism>
<dbReference type="InterPro" id="IPR011990">
    <property type="entry name" value="TPR-like_helical_dom_sf"/>
</dbReference>
<comment type="caution">
    <text evidence="1">The sequence shown here is derived from an EMBL/GenBank/DDBJ whole genome shotgun (WGS) entry which is preliminary data.</text>
</comment>
<evidence type="ECO:0008006" key="3">
    <source>
        <dbReference type="Google" id="ProtNLM"/>
    </source>
</evidence>
<dbReference type="Gene3D" id="1.25.40.10">
    <property type="entry name" value="Tetratricopeptide repeat domain"/>
    <property type="match status" value="1"/>
</dbReference>
<gene>
    <name evidence="1" type="ORF">J2S08_002570</name>
</gene>
<accession>A0ABT9WTZ9</accession>